<evidence type="ECO:0000256" key="1">
    <source>
        <dbReference type="ARBA" id="ARBA00004417"/>
    </source>
</evidence>
<evidence type="ECO:0000259" key="9">
    <source>
        <dbReference type="PROSITE" id="PS50893"/>
    </source>
</evidence>
<dbReference type="GO" id="GO:0016887">
    <property type="term" value="F:ATP hydrolysis activity"/>
    <property type="evidence" value="ECO:0007669"/>
    <property type="project" value="InterPro"/>
</dbReference>
<evidence type="ECO:0000256" key="5">
    <source>
        <dbReference type="ARBA" id="ARBA00022840"/>
    </source>
</evidence>
<name>A0A512N5M2_9HYPH</name>
<dbReference type="PROSITE" id="PS50893">
    <property type="entry name" value="ABC_TRANSPORTER_2"/>
    <property type="match status" value="1"/>
</dbReference>
<feature type="domain" description="ABC transporter" evidence="9">
    <location>
        <begin position="11"/>
        <end position="241"/>
    </location>
</feature>
<dbReference type="AlphaFoldDB" id="A0A512N5M2"/>
<comment type="function">
    <text evidence="8">Part of the ABC transporter complex PotABCD involved in spermidine/putrescine import. Responsible for energy coupling to the transport system.</text>
</comment>
<comment type="caution">
    <text evidence="10">The sequence shown here is derived from an EMBL/GenBank/DDBJ whole genome shotgun (WGS) entry which is preliminary data.</text>
</comment>
<dbReference type="Proteomes" id="UP000321058">
    <property type="component" value="Unassembled WGS sequence"/>
</dbReference>
<dbReference type="PROSITE" id="PS00211">
    <property type="entry name" value="ABC_TRANSPORTER_1"/>
    <property type="match status" value="1"/>
</dbReference>
<dbReference type="InterPro" id="IPR013611">
    <property type="entry name" value="Transp-assoc_OB_typ2"/>
</dbReference>
<dbReference type="InterPro" id="IPR050093">
    <property type="entry name" value="ABC_SmlMolc_Importer"/>
</dbReference>
<evidence type="ECO:0000256" key="8">
    <source>
        <dbReference type="RuleBase" id="RU364083"/>
    </source>
</evidence>
<dbReference type="InterPro" id="IPR003439">
    <property type="entry name" value="ABC_transporter-like_ATP-bd"/>
</dbReference>
<keyword evidence="5 8" id="KW-0067">ATP-binding</keyword>
<dbReference type="InterPro" id="IPR027417">
    <property type="entry name" value="P-loop_NTPase"/>
</dbReference>
<dbReference type="InterPro" id="IPR008995">
    <property type="entry name" value="Mo/tungstate-bd_C_term_dom"/>
</dbReference>
<organism evidence="10 11">
    <name type="scientific">Reyranella soli</name>
    <dbReference type="NCBI Taxonomy" id="1230389"/>
    <lineage>
        <taxon>Bacteria</taxon>
        <taxon>Pseudomonadati</taxon>
        <taxon>Pseudomonadota</taxon>
        <taxon>Alphaproteobacteria</taxon>
        <taxon>Hyphomicrobiales</taxon>
        <taxon>Reyranellaceae</taxon>
        <taxon>Reyranella</taxon>
    </lineage>
</organism>
<keyword evidence="4 8" id="KW-0547">Nucleotide-binding</keyword>
<keyword evidence="11" id="KW-1185">Reference proteome</keyword>
<dbReference type="SUPFAM" id="SSF52540">
    <property type="entry name" value="P-loop containing nucleoside triphosphate hydrolases"/>
    <property type="match status" value="1"/>
</dbReference>
<dbReference type="InterPro" id="IPR003593">
    <property type="entry name" value="AAA+_ATPase"/>
</dbReference>
<evidence type="ECO:0000313" key="10">
    <source>
        <dbReference type="EMBL" id="GEP54294.1"/>
    </source>
</evidence>
<keyword evidence="6 8" id="KW-1278">Translocase</keyword>
<comment type="catalytic activity">
    <reaction evidence="8">
        <text>ATP + H2O + polyamine-[polyamine-binding protein]Side 1 = ADP + phosphate + polyamineSide 2 + [polyamine-binding protein]Side 1.</text>
        <dbReference type="EC" id="7.6.2.11"/>
    </reaction>
</comment>
<dbReference type="Gene3D" id="3.40.50.300">
    <property type="entry name" value="P-loop containing nucleotide triphosphate hydrolases"/>
    <property type="match status" value="1"/>
</dbReference>
<dbReference type="Gene3D" id="2.40.50.140">
    <property type="entry name" value="Nucleic acid-binding proteins"/>
    <property type="match status" value="1"/>
</dbReference>
<dbReference type="PANTHER" id="PTHR42781">
    <property type="entry name" value="SPERMIDINE/PUTRESCINE IMPORT ATP-BINDING PROTEIN POTA"/>
    <property type="match status" value="1"/>
</dbReference>
<comment type="similarity">
    <text evidence="8">Belongs to the ABC transporter superfamily. Spermidine/putrescine importer (TC 3.A.1.11.1) family.</text>
</comment>
<dbReference type="EC" id="7.6.2.11" evidence="8"/>
<dbReference type="GO" id="GO:0043190">
    <property type="term" value="C:ATP-binding cassette (ABC) transporter complex"/>
    <property type="evidence" value="ECO:0007669"/>
    <property type="project" value="InterPro"/>
</dbReference>
<reference evidence="10 11" key="1">
    <citation type="submission" date="2019-07" db="EMBL/GenBank/DDBJ databases">
        <title>Whole genome shotgun sequence of Reyranella soli NBRC 108950.</title>
        <authorList>
            <person name="Hosoyama A."/>
            <person name="Uohara A."/>
            <person name="Ohji S."/>
            <person name="Ichikawa N."/>
        </authorList>
    </citation>
    <scope>NUCLEOTIDE SEQUENCE [LARGE SCALE GENOMIC DNA]</scope>
    <source>
        <strain evidence="10 11">NBRC 108950</strain>
    </source>
</reference>
<dbReference type="InterPro" id="IPR005893">
    <property type="entry name" value="PotA-like"/>
</dbReference>
<evidence type="ECO:0000313" key="11">
    <source>
        <dbReference type="Proteomes" id="UP000321058"/>
    </source>
</evidence>
<dbReference type="SUPFAM" id="SSF50331">
    <property type="entry name" value="MOP-like"/>
    <property type="match status" value="1"/>
</dbReference>
<dbReference type="Pfam" id="PF08402">
    <property type="entry name" value="TOBE_2"/>
    <property type="match status" value="1"/>
</dbReference>
<dbReference type="FunFam" id="3.40.50.300:FF:000042">
    <property type="entry name" value="Maltose/maltodextrin ABC transporter, ATP-binding protein"/>
    <property type="match status" value="1"/>
</dbReference>
<protein>
    <recommendedName>
        <fullName evidence="8">Spermidine/putrescine import ATP-binding protein PotA</fullName>
        <ecNumber evidence="8">7.6.2.11</ecNumber>
    </recommendedName>
</protein>
<evidence type="ECO:0000256" key="2">
    <source>
        <dbReference type="ARBA" id="ARBA00022448"/>
    </source>
</evidence>
<evidence type="ECO:0000256" key="7">
    <source>
        <dbReference type="ARBA" id="ARBA00023136"/>
    </source>
</evidence>
<dbReference type="GO" id="GO:0005524">
    <property type="term" value="F:ATP binding"/>
    <property type="evidence" value="ECO:0007669"/>
    <property type="project" value="UniProtKB-KW"/>
</dbReference>
<keyword evidence="3 8" id="KW-1003">Cell membrane</keyword>
<evidence type="ECO:0000256" key="4">
    <source>
        <dbReference type="ARBA" id="ARBA00022741"/>
    </source>
</evidence>
<gene>
    <name evidence="8" type="primary">potA</name>
    <name evidence="10" type="ORF">RSO01_14600</name>
</gene>
<dbReference type="InterPro" id="IPR012340">
    <property type="entry name" value="NA-bd_OB-fold"/>
</dbReference>
<dbReference type="Pfam" id="PF00005">
    <property type="entry name" value="ABC_tran"/>
    <property type="match status" value="1"/>
</dbReference>
<dbReference type="RefSeq" id="WP_147147713.1">
    <property type="nucleotide sequence ID" value="NZ_BKAJ01000030.1"/>
</dbReference>
<evidence type="ECO:0000256" key="3">
    <source>
        <dbReference type="ARBA" id="ARBA00022475"/>
    </source>
</evidence>
<dbReference type="PANTHER" id="PTHR42781:SF4">
    <property type="entry name" value="SPERMIDINE_PUTRESCINE IMPORT ATP-BINDING PROTEIN POTA"/>
    <property type="match status" value="1"/>
</dbReference>
<dbReference type="SMART" id="SM00382">
    <property type="entry name" value="AAA"/>
    <property type="match status" value="1"/>
</dbReference>
<sequence length="359" mass="39143">MSDSNQTGAAVAVRGLCKSYGNVQAVNDVTIEIGRSEFVALLGPSGSGKSTILMSIAGFETPSKGDILLDGRRINEQPPHSRGIGMVFQKYALFPHLTVAENIAYPLRRRGLARAEIARETSRALEMVRLTGYGARYPSQLSGGEQQRVALARALVFHPPVLLMDEPLGALDRKLRQRMQIEIKMLHREIGTTIIFVTHDQEEALSMADRIAVLDHGRLQQIGAPRELYDMPANAFVADFIGETNLLDVEVVESGAIQTTVKLLGSAAGFRCGPSDRPVGRKQRLGIRPEHVEIVDAEEGIGATVIETAYGGATTNLLLEIGTQRLAARVQVQRAHGLWSVGDKVRVRLNADTCRLYDS</sequence>
<comment type="subunit">
    <text evidence="8">The complex is composed of two ATP-binding proteins (PotA), two transmembrane proteins (PotB and PotC) and a solute-binding protein (PotD).</text>
</comment>
<dbReference type="GO" id="GO:0015417">
    <property type="term" value="F:ABC-type polyamine transporter activity"/>
    <property type="evidence" value="ECO:0007669"/>
    <property type="project" value="UniProtKB-EC"/>
</dbReference>
<dbReference type="OrthoDB" id="9802264at2"/>
<proteinExistence type="inferred from homology"/>
<accession>A0A512N5M2</accession>
<keyword evidence="2 8" id="KW-0813">Transport</keyword>
<evidence type="ECO:0000256" key="6">
    <source>
        <dbReference type="ARBA" id="ARBA00022967"/>
    </source>
</evidence>
<dbReference type="EMBL" id="BKAJ01000030">
    <property type="protein sequence ID" value="GEP54294.1"/>
    <property type="molecule type" value="Genomic_DNA"/>
</dbReference>
<keyword evidence="7 8" id="KW-0472">Membrane</keyword>
<dbReference type="NCBIfam" id="TIGR01187">
    <property type="entry name" value="potA"/>
    <property type="match status" value="1"/>
</dbReference>
<comment type="subcellular location">
    <subcellularLocation>
        <location evidence="1">Cell inner membrane</location>
        <topology evidence="1">Peripheral membrane protein</topology>
    </subcellularLocation>
</comment>
<dbReference type="InterPro" id="IPR017871">
    <property type="entry name" value="ABC_transporter-like_CS"/>
</dbReference>
<dbReference type="Gene3D" id="2.40.50.100">
    <property type="match status" value="1"/>
</dbReference>